<sequence>MSDYFTKIANKATSKAAGSTAKLRSGTRFGTFCKGKKSTPKPGTTTVEMPNAASPVTTNSASGKVTPDTQPLPGEVPTDALATKGPNTAIVGADDSGTQGKISTIGGFYLSILARRFFALPRRPSIAPAMRSRPRSVRLPLQTPDDLKNLDTAIASLRETSAVLIQGLNMLQDLHPFVQVAVDVFKLVMTLEMAPQDTSKKVLVCVARFCFRTGSLILARLRNVRGSDVKGPDGLTLEDRMSPLMKSISDDMEQCGNACDVYASKDVLGKSSSMPPLCHLRPRSATMTIKSAEYEPLLRKFVMTFFTYKQKIAFDAYDSMTIGGMLGKIFRRLDTPVEARALAFVNTHWNAKAWINVTTALAAFVEVTGMRLASFDPMRMRNADRASLYLKRRLNDELEEPLDMALEKNRVFFSGKLALHREQLTNTASTGGSVVIELQATEARLLASISDGEHKKLTDADLNSLWQTQKWGGNVKARRFALSLRYHFIEKFTMSQIPGQEDDADEPDDETAQSSPNDRWALAYLGVAYLQQIAEAIDDDGAGYLSIKEVNQFAQRRPNGWSLLHWVAFCAAGGQNSVTWYRTRIYNILSAMVTVLQSVKSENLQAATTYLAGKEMQRVELLLRTTRPTDRPALEGTPLRDIADKYQKAETENMRLLVAKGRVEHYVYPLLYVLLKHQFEVLWQACTGTVDEDKFWYMSTSIASIFRPVDTRKRKLKGAHLELGRLSAILKSHDLDVDERMGQFAFGMFQLTSPEHNRDPINNTIRKFIENDAFKYKYENLGFQHKDKVASSLIGPADSTKSFSTCSEATVLRPVGIKHTQVHLMIQTTRPIHDGEMAVLVPKSKGLAQTVKIVFNGSEPKTCCCCGGTVAPPCWVCLICVMQPTYMPLLAKDTYVCKACRADRATALPNGESLNHTLSHPLLWIFDKKPIVEARSAVSDASLATLEARIAAMEKNFEEKFAMLKKRLPPGGQ</sequence>
<protein>
    <recommendedName>
        <fullName evidence="4">EF-hand domain-containing protein</fullName>
    </recommendedName>
</protein>
<name>A0AAD7AB41_9AGAR</name>
<proteinExistence type="predicted"/>
<dbReference type="Proteomes" id="UP001218218">
    <property type="component" value="Unassembled WGS sequence"/>
</dbReference>
<evidence type="ECO:0008006" key="4">
    <source>
        <dbReference type="Google" id="ProtNLM"/>
    </source>
</evidence>
<accession>A0AAD7AB41</accession>
<evidence type="ECO:0000313" key="3">
    <source>
        <dbReference type="Proteomes" id="UP001218218"/>
    </source>
</evidence>
<reference evidence="2" key="1">
    <citation type="submission" date="2023-03" db="EMBL/GenBank/DDBJ databases">
        <title>Massive genome expansion in bonnet fungi (Mycena s.s.) driven by repeated elements and novel gene families across ecological guilds.</title>
        <authorList>
            <consortium name="Lawrence Berkeley National Laboratory"/>
            <person name="Harder C.B."/>
            <person name="Miyauchi S."/>
            <person name="Viragh M."/>
            <person name="Kuo A."/>
            <person name="Thoen E."/>
            <person name="Andreopoulos B."/>
            <person name="Lu D."/>
            <person name="Skrede I."/>
            <person name="Drula E."/>
            <person name="Henrissat B."/>
            <person name="Morin E."/>
            <person name="Kohler A."/>
            <person name="Barry K."/>
            <person name="LaButti K."/>
            <person name="Morin E."/>
            <person name="Salamov A."/>
            <person name="Lipzen A."/>
            <person name="Mereny Z."/>
            <person name="Hegedus B."/>
            <person name="Baldrian P."/>
            <person name="Stursova M."/>
            <person name="Weitz H."/>
            <person name="Taylor A."/>
            <person name="Grigoriev I.V."/>
            <person name="Nagy L.G."/>
            <person name="Martin F."/>
            <person name="Kauserud H."/>
        </authorList>
    </citation>
    <scope>NUCLEOTIDE SEQUENCE</scope>
    <source>
        <strain evidence="2">CBHHK002</strain>
    </source>
</reference>
<dbReference type="EMBL" id="JARIHO010000010">
    <property type="protein sequence ID" value="KAJ7354079.1"/>
    <property type="molecule type" value="Genomic_DNA"/>
</dbReference>
<evidence type="ECO:0000256" key="1">
    <source>
        <dbReference type="SAM" id="MobiDB-lite"/>
    </source>
</evidence>
<keyword evidence="3" id="KW-1185">Reference proteome</keyword>
<feature type="region of interest" description="Disordered" evidence="1">
    <location>
        <begin position="32"/>
        <end position="85"/>
    </location>
</feature>
<dbReference type="AlphaFoldDB" id="A0AAD7AB41"/>
<comment type="caution">
    <text evidence="2">The sequence shown here is derived from an EMBL/GenBank/DDBJ whole genome shotgun (WGS) entry which is preliminary data.</text>
</comment>
<gene>
    <name evidence="2" type="ORF">DFH08DRAFT_984329</name>
</gene>
<feature type="compositionally biased region" description="Polar residues" evidence="1">
    <location>
        <begin position="54"/>
        <end position="69"/>
    </location>
</feature>
<evidence type="ECO:0000313" key="2">
    <source>
        <dbReference type="EMBL" id="KAJ7354079.1"/>
    </source>
</evidence>
<organism evidence="2 3">
    <name type="scientific">Mycena albidolilacea</name>
    <dbReference type="NCBI Taxonomy" id="1033008"/>
    <lineage>
        <taxon>Eukaryota</taxon>
        <taxon>Fungi</taxon>
        <taxon>Dikarya</taxon>
        <taxon>Basidiomycota</taxon>
        <taxon>Agaricomycotina</taxon>
        <taxon>Agaricomycetes</taxon>
        <taxon>Agaricomycetidae</taxon>
        <taxon>Agaricales</taxon>
        <taxon>Marasmiineae</taxon>
        <taxon>Mycenaceae</taxon>
        <taxon>Mycena</taxon>
    </lineage>
</organism>